<dbReference type="PANTHER" id="PTHR46117">
    <property type="entry name" value="FI24210P1"/>
    <property type="match status" value="1"/>
</dbReference>
<dbReference type="CDD" id="cd14686">
    <property type="entry name" value="bZIP"/>
    <property type="match status" value="1"/>
</dbReference>
<dbReference type="SUPFAM" id="SSF47459">
    <property type="entry name" value="HLH, helix-loop-helix DNA-binding domain"/>
    <property type="match status" value="1"/>
</dbReference>
<dbReference type="InterPro" id="IPR036638">
    <property type="entry name" value="HLH_DNA-bd_sf"/>
</dbReference>
<organism evidence="8 9">
    <name type="scientific">Daphnia galeata</name>
    <dbReference type="NCBI Taxonomy" id="27404"/>
    <lineage>
        <taxon>Eukaryota</taxon>
        <taxon>Metazoa</taxon>
        <taxon>Ecdysozoa</taxon>
        <taxon>Arthropoda</taxon>
        <taxon>Crustacea</taxon>
        <taxon>Branchiopoda</taxon>
        <taxon>Diplostraca</taxon>
        <taxon>Cladocera</taxon>
        <taxon>Anomopoda</taxon>
        <taxon>Daphniidae</taxon>
        <taxon>Daphnia</taxon>
    </lineage>
</organism>
<dbReference type="Gene3D" id="4.10.280.10">
    <property type="entry name" value="Helix-loop-helix DNA-binding domain"/>
    <property type="match status" value="1"/>
</dbReference>
<dbReference type="EMBL" id="CAKKLH010000281">
    <property type="protein sequence ID" value="CAH0108122.1"/>
    <property type="molecule type" value="Genomic_DNA"/>
</dbReference>
<sequence length="302" mass="32673">MDSLEQGIGNSPDKDSGDDPEMLVDNRILTPGITIVEEEGTLTSADLDGNSGPNENAVMYRVMQVGSSGEMIELPQIVTGNFTSGTTQPALINPLNTGQFYIVGAAPDMLTTGTQRTIAPRGSVPERNNPNSRESAASRASAVHGESRDGQFYIVGAATDMLTGGTQRTIAPRGNVPERNMPISRESAASSAHGHGEPRDDRRRVSHNEVERRRRDKINNWILKLGKIMPDSVHNDAGKTGQQSKGGILSKACDYITDIRNANQRLAEALRQSEHHVEELQAENAALRKEVEELHMSGIGKS</sequence>
<accession>A0A8J2RT77</accession>
<name>A0A8J2RT77_9CRUS</name>
<feature type="region of interest" description="Disordered" evidence="6">
    <location>
        <begin position="164"/>
        <end position="211"/>
    </location>
</feature>
<dbReference type="OrthoDB" id="690068at2759"/>
<dbReference type="CDD" id="cd11396">
    <property type="entry name" value="bHLHzip_USF"/>
    <property type="match status" value="1"/>
</dbReference>
<keyword evidence="5" id="KW-0175">Coiled coil</keyword>
<dbReference type="GO" id="GO:0046983">
    <property type="term" value="F:protein dimerization activity"/>
    <property type="evidence" value="ECO:0007669"/>
    <property type="project" value="InterPro"/>
</dbReference>
<dbReference type="Proteomes" id="UP000789390">
    <property type="component" value="Unassembled WGS sequence"/>
</dbReference>
<dbReference type="PANTHER" id="PTHR46117:SF3">
    <property type="entry name" value="FI24210P1"/>
    <property type="match status" value="1"/>
</dbReference>
<dbReference type="GO" id="GO:0005634">
    <property type="term" value="C:nucleus"/>
    <property type="evidence" value="ECO:0007669"/>
    <property type="project" value="UniProtKB-SubCell"/>
</dbReference>
<feature type="compositionally biased region" description="Basic and acidic residues" evidence="6">
    <location>
        <begin position="194"/>
        <end position="211"/>
    </location>
</feature>
<feature type="domain" description="BHLH" evidence="7">
    <location>
        <begin position="202"/>
        <end position="259"/>
    </location>
</feature>
<dbReference type="SMART" id="SM00353">
    <property type="entry name" value="HLH"/>
    <property type="match status" value="1"/>
</dbReference>
<keyword evidence="9" id="KW-1185">Reference proteome</keyword>
<feature type="region of interest" description="Disordered" evidence="6">
    <location>
        <begin position="112"/>
        <end position="146"/>
    </location>
</feature>
<feature type="region of interest" description="Disordered" evidence="6">
    <location>
        <begin position="1"/>
        <end position="22"/>
    </location>
</feature>
<evidence type="ECO:0000256" key="5">
    <source>
        <dbReference type="SAM" id="Coils"/>
    </source>
</evidence>
<feature type="compositionally biased region" description="Low complexity" evidence="6">
    <location>
        <begin position="127"/>
        <end position="142"/>
    </location>
</feature>
<evidence type="ECO:0000256" key="1">
    <source>
        <dbReference type="ARBA" id="ARBA00004123"/>
    </source>
</evidence>
<keyword evidence="2" id="KW-0805">Transcription regulation</keyword>
<protein>
    <recommendedName>
        <fullName evidence="7">BHLH domain-containing protein</fullName>
    </recommendedName>
</protein>
<comment type="subcellular location">
    <subcellularLocation>
        <location evidence="1">Nucleus</location>
    </subcellularLocation>
</comment>
<feature type="coiled-coil region" evidence="5">
    <location>
        <begin position="259"/>
        <end position="297"/>
    </location>
</feature>
<dbReference type="GO" id="GO:0000978">
    <property type="term" value="F:RNA polymerase II cis-regulatory region sequence-specific DNA binding"/>
    <property type="evidence" value="ECO:0007669"/>
    <property type="project" value="TreeGrafter"/>
</dbReference>
<dbReference type="InterPro" id="IPR051732">
    <property type="entry name" value="USF"/>
</dbReference>
<keyword evidence="4" id="KW-0539">Nucleus</keyword>
<evidence type="ECO:0000313" key="9">
    <source>
        <dbReference type="Proteomes" id="UP000789390"/>
    </source>
</evidence>
<evidence type="ECO:0000256" key="6">
    <source>
        <dbReference type="SAM" id="MobiDB-lite"/>
    </source>
</evidence>
<dbReference type="PROSITE" id="PS50888">
    <property type="entry name" value="BHLH"/>
    <property type="match status" value="1"/>
</dbReference>
<dbReference type="Pfam" id="PF00010">
    <property type="entry name" value="HLH"/>
    <property type="match status" value="1"/>
</dbReference>
<dbReference type="InterPro" id="IPR011598">
    <property type="entry name" value="bHLH_dom"/>
</dbReference>
<evidence type="ECO:0000313" key="8">
    <source>
        <dbReference type="EMBL" id="CAH0108122.1"/>
    </source>
</evidence>
<dbReference type="AlphaFoldDB" id="A0A8J2RT77"/>
<evidence type="ECO:0000259" key="7">
    <source>
        <dbReference type="PROSITE" id="PS50888"/>
    </source>
</evidence>
<dbReference type="GO" id="GO:0000981">
    <property type="term" value="F:DNA-binding transcription factor activity, RNA polymerase II-specific"/>
    <property type="evidence" value="ECO:0007669"/>
    <property type="project" value="TreeGrafter"/>
</dbReference>
<evidence type="ECO:0000256" key="2">
    <source>
        <dbReference type="ARBA" id="ARBA00023015"/>
    </source>
</evidence>
<proteinExistence type="predicted"/>
<evidence type="ECO:0000256" key="4">
    <source>
        <dbReference type="ARBA" id="ARBA00023242"/>
    </source>
</evidence>
<comment type="caution">
    <text evidence="8">The sequence shown here is derived from an EMBL/GenBank/DDBJ whole genome shotgun (WGS) entry which is preliminary data.</text>
</comment>
<evidence type="ECO:0000256" key="3">
    <source>
        <dbReference type="ARBA" id="ARBA00023163"/>
    </source>
</evidence>
<reference evidence="8" key="1">
    <citation type="submission" date="2021-11" db="EMBL/GenBank/DDBJ databases">
        <authorList>
            <person name="Schell T."/>
        </authorList>
    </citation>
    <scope>NUCLEOTIDE SEQUENCE</scope>
    <source>
        <strain evidence="8">M5</strain>
    </source>
</reference>
<gene>
    <name evidence="8" type="ORF">DGAL_LOCUS11488</name>
</gene>
<keyword evidence="3" id="KW-0804">Transcription</keyword>